<evidence type="ECO:0000256" key="10">
    <source>
        <dbReference type="ARBA" id="ARBA00032474"/>
    </source>
</evidence>
<dbReference type="CDD" id="cd00756">
    <property type="entry name" value="MoaE"/>
    <property type="match status" value="1"/>
</dbReference>
<feature type="compositionally biased region" description="Low complexity" evidence="12">
    <location>
        <begin position="139"/>
        <end position="148"/>
    </location>
</feature>
<dbReference type="InterPro" id="IPR003448">
    <property type="entry name" value="Mopterin_biosynth_MoaE"/>
</dbReference>
<comment type="pathway">
    <text evidence="1">Cofactor biosynthesis; molybdopterin biosynthesis.</text>
</comment>
<evidence type="ECO:0000256" key="12">
    <source>
        <dbReference type="SAM" id="MobiDB-lite"/>
    </source>
</evidence>
<evidence type="ECO:0000256" key="6">
    <source>
        <dbReference type="ARBA" id="ARBA00026066"/>
    </source>
</evidence>
<evidence type="ECO:0000256" key="8">
    <source>
        <dbReference type="ARBA" id="ARBA00030407"/>
    </source>
</evidence>
<protein>
    <recommendedName>
        <fullName evidence="4">Molybdopterin synthase catalytic subunit</fullName>
        <ecNumber evidence="3">2.8.1.12</ecNumber>
    </recommendedName>
    <alternativeName>
        <fullName evidence="9">MPT synthase subunit 2</fullName>
    </alternativeName>
    <alternativeName>
        <fullName evidence="7">Molybdenum cofactor biosynthesis protein E</fullName>
    </alternativeName>
    <alternativeName>
        <fullName evidence="8">Molybdopterin-converting factor large subunit</fullName>
    </alternativeName>
    <alternativeName>
        <fullName evidence="10">Molybdopterin-converting factor subunit 2</fullName>
    </alternativeName>
</protein>
<evidence type="ECO:0000313" key="13">
    <source>
        <dbReference type="EMBL" id="QYM79093.1"/>
    </source>
</evidence>
<evidence type="ECO:0000256" key="3">
    <source>
        <dbReference type="ARBA" id="ARBA00011950"/>
    </source>
</evidence>
<dbReference type="Gene3D" id="3.90.1170.40">
    <property type="entry name" value="Molybdopterin biosynthesis MoaE subunit"/>
    <property type="match status" value="1"/>
</dbReference>
<evidence type="ECO:0000256" key="4">
    <source>
        <dbReference type="ARBA" id="ARBA00013858"/>
    </source>
</evidence>
<proteinExistence type="inferred from homology"/>
<evidence type="ECO:0000256" key="7">
    <source>
        <dbReference type="ARBA" id="ARBA00029745"/>
    </source>
</evidence>
<evidence type="ECO:0000256" key="1">
    <source>
        <dbReference type="ARBA" id="ARBA00005046"/>
    </source>
</evidence>
<keyword evidence="14" id="KW-1185">Reference proteome</keyword>
<dbReference type="KEGG" id="ole:K0B96_00320"/>
<dbReference type="Proteomes" id="UP000825051">
    <property type="component" value="Chromosome"/>
</dbReference>
<evidence type="ECO:0000256" key="9">
    <source>
        <dbReference type="ARBA" id="ARBA00030781"/>
    </source>
</evidence>
<comment type="subunit">
    <text evidence="6">Heterotetramer of 2 MoaD subunits and 2 MoaE subunits. Also stable as homodimer. The enzyme changes between these two forms during catalysis.</text>
</comment>
<dbReference type="EMBL" id="CP080507">
    <property type="protein sequence ID" value="QYM79093.1"/>
    <property type="molecule type" value="Genomic_DNA"/>
</dbReference>
<dbReference type="InterPro" id="IPR036563">
    <property type="entry name" value="MoaE_sf"/>
</dbReference>
<dbReference type="EC" id="2.8.1.12" evidence="3"/>
<reference evidence="13" key="1">
    <citation type="submission" date="2021-08" db="EMBL/GenBank/DDBJ databases">
        <title>Genome of a novel bacterium of the phylum Verrucomicrobia, Oleiharenicola sp. KSB-15.</title>
        <authorList>
            <person name="Chung J.-H."/>
            <person name="Ahn J.-H."/>
            <person name="Yoon Y."/>
            <person name="Kim D.-Y."/>
            <person name="An S.-H."/>
            <person name="Park I."/>
            <person name="Yeon J."/>
        </authorList>
    </citation>
    <scope>NUCLEOTIDE SEQUENCE</scope>
    <source>
        <strain evidence="13">KSB-15</strain>
    </source>
</reference>
<accession>A0A8F9TVK0</accession>
<comment type="similarity">
    <text evidence="2">Belongs to the MoaE family.</text>
</comment>
<dbReference type="Pfam" id="PF02391">
    <property type="entry name" value="MoaE"/>
    <property type="match status" value="1"/>
</dbReference>
<dbReference type="PANTHER" id="PTHR23404">
    <property type="entry name" value="MOLYBDOPTERIN SYNTHASE RELATED"/>
    <property type="match status" value="1"/>
</dbReference>
<dbReference type="GO" id="GO:0006777">
    <property type="term" value="P:Mo-molybdopterin cofactor biosynthetic process"/>
    <property type="evidence" value="ECO:0007669"/>
    <property type="project" value="UniProtKB-KW"/>
</dbReference>
<name>A0A8F9TVK0_9BACT</name>
<evidence type="ECO:0000256" key="2">
    <source>
        <dbReference type="ARBA" id="ARBA00005426"/>
    </source>
</evidence>
<evidence type="ECO:0000256" key="5">
    <source>
        <dbReference type="ARBA" id="ARBA00023150"/>
    </source>
</evidence>
<organism evidence="13 14">
    <name type="scientific">Horticoccus luteus</name>
    <dbReference type="NCBI Taxonomy" id="2862869"/>
    <lineage>
        <taxon>Bacteria</taxon>
        <taxon>Pseudomonadati</taxon>
        <taxon>Verrucomicrobiota</taxon>
        <taxon>Opitutia</taxon>
        <taxon>Opitutales</taxon>
        <taxon>Opitutaceae</taxon>
        <taxon>Horticoccus</taxon>
    </lineage>
</organism>
<gene>
    <name evidence="13" type="ORF">K0B96_00320</name>
</gene>
<dbReference type="AlphaFoldDB" id="A0A8F9TVK0"/>
<evidence type="ECO:0000313" key="14">
    <source>
        <dbReference type="Proteomes" id="UP000825051"/>
    </source>
</evidence>
<sequence>MFRLSSAPLDPAALARSLDDPRAGALATFEGRVRNHNEGQPVLALDYEAYAALAEKEGTRILEEARAKFAILHAVCVHRIGALAIGDLAVWIGAAAAHRDAAFAACRYIIDETKARVPVWKKEHYATGASAWINCATRPPADGASTTPSAPPAPPAP</sequence>
<keyword evidence="5" id="KW-0501">Molybdenum cofactor biosynthesis</keyword>
<evidence type="ECO:0000256" key="11">
    <source>
        <dbReference type="ARBA" id="ARBA00049878"/>
    </source>
</evidence>
<dbReference type="SUPFAM" id="SSF54690">
    <property type="entry name" value="Molybdopterin synthase subunit MoaE"/>
    <property type="match status" value="1"/>
</dbReference>
<dbReference type="RefSeq" id="WP_220162515.1">
    <property type="nucleotide sequence ID" value="NZ_CP080507.1"/>
</dbReference>
<feature type="region of interest" description="Disordered" evidence="12">
    <location>
        <begin position="138"/>
        <end position="157"/>
    </location>
</feature>
<comment type="catalytic activity">
    <reaction evidence="11">
        <text>2 [molybdopterin-synthase sulfur-carrier protein]-C-terminal-Gly-aminoethanethioate + cyclic pyranopterin phosphate + H2O = molybdopterin + 2 [molybdopterin-synthase sulfur-carrier protein]-C-terminal Gly-Gly + 2 H(+)</text>
        <dbReference type="Rhea" id="RHEA:26333"/>
        <dbReference type="Rhea" id="RHEA-COMP:12202"/>
        <dbReference type="Rhea" id="RHEA-COMP:19907"/>
        <dbReference type="ChEBI" id="CHEBI:15377"/>
        <dbReference type="ChEBI" id="CHEBI:15378"/>
        <dbReference type="ChEBI" id="CHEBI:58698"/>
        <dbReference type="ChEBI" id="CHEBI:59648"/>
        <dbReference type="ChEBI" id="CHEBI:90778"/>
        <dbReference type="ChEBI" id="CHEBI:232372"/>
        <dbReference type="EC" id="2.8.1.12"/>
    </reaction>
</comment>
<dbReference type="GO" id="GO:0030366">
    <property type="term" value="F:molybdopterin synthase activity"/>
    <property type="evidence" value="ECO:0007669"/>
    <property type="project" value="UniProtKB-EC"/>
</dbReference>